<dbReference type="InterPro" id="IPR052173">
    <property type="entry name" value="Beta-lactam_resp_regulator"/>
</dbReference>
<feature type="domain" description="POTRA" evidence="3">
    <location>
        <begin position="326"/>
        <end position="412"/>
    </location>
</feature>
<evidence type="ECO:0000256" key="1">
    <source>
        <dbReference type="SAM" id="Phobius"/>
    </source>
</evidence>
<evidence type="ECO:0000259" key="2">
    <source>
        <dbReference type="Pfam" id="PF05569"/>
    </source>
</evidence>
<dbReference type="InterPro" id="IPR008756">
    <property type="entry name" value="Peptidase_M56"/>
</dbReference>
<evidence type="ECO:0000313" key="4">
    <source>
        <dbReference type="EMBL" id="NML66433.1"/>
    </source>
</evidence>
<name>A0A7Y0FN07_9BACT</name>
<dbReference type="Proteomes" id="UP000559626">
    <property type="component" value="Unassembled WGS sequence"/>
</dbReference>
<feature type="transmembrane region" description="Helical" evidence="1">
    <location>
        <begin position="6"/>
        <end position="26"/>
    </location>
</feature>
<dbReference type="RefSeq" id="WP_169532075.1">
    <property type="nucleotide sequence ID" value="NZ_JABBGH010000002.1"/>
</dbReference>
<evidence type="ECO:0000259" key="3">
    <source>
        <dbReference type="Pfam" id="PF07244"/>
    </source>
</evidence>
<evidence type="ECO:0008006" key="6">
    <source>
        <dbReference type="Google" id="ProtNLM"/>
    </source>
</evidence>
<keyword evidence="5" id="KW-1185">Reference proteome</keyword>
<keyword evidence="1" id="KW-0812">Transmembrane</keyword>
<sequence length="490" mass="52280">MTSAWLLYLAAATGCQLAFALLYWLALAPLRTFGWNRAYLLGALGLSTLLPLLAPPATWLPGLAAPTAAGLATLPAWSLAVAHPAAGLASTAAPPLALPWLPLVLASYWLGVAWQAGRTVRGLVALRRLARRYPRTRLGRGWLVQLPAPGQPAFSFGNCVFLSPQHAQLSAAEYAQLLRHEQAHGAQYHSLDLLLAEALGWFFWFNGVVGYLRRQLRTVHEYLADAAAAPPTGPRAAYGHLLLKLAAAPPLGTLVHSFANQQVAQRLLMLTSPPTPRLKKLRFLLVLPVGTAAWLGAAALGPRPAVAAQPRAAAVSTPTVATAAGRIGTITWVGNTFLTTAQLNEALGLKPGDAYDAQTLERRLQGAVDGSGQGTDVTSRYMDHGYLFFQLDPVATPQPDGTTNLLFKITEGPTARLNMISTKGNHRVPTATIVQLTGLRSGELFSRAKLIAAQRSLAASGLFVPTEIRINPQPVSDKGLVNMEFAVTEK</sequence>
<feature type="transmembrane region" description="Helical" evidence="1">
    <location>
        <begin position="38"/>
        <end position="57"/>
    </location>
</feature>
<dbReference type="InterPro" id="IPR010827">
    <property type="entry name" value="BamA/TamA_POTRA"/>
</dbReference>
<organism evidence="4 5">
    <name type="scientific">Hymenobacter polaris</name>
    <dbReference type="NCBI Taxonomy" id="2682546"/>
    <lineage>
        <taxon>Bacteria</taxon>
        <taxon>Pseudomonadati</taxon>
        <taxon>Bacteroidota</taxon>
        <taxon>Cytophagia</taxon>
        <taxon>Cytophagales</taxon>
        <taxon>Hymenobacteraceae</taxon>
        <taxon>Hymenobacter</taxon>
    </lineage>
</organism>
<gene>
    <name evidence="4" type="ORF">HHL22_14570</name>
</gene>
<feature type="domain" description="POTRA" evidence="3">
    <location>
        <begin position="418"/>
        <end position="490"/>
    </location>
</feature>
<dbReference type="Pfam" id="PF05569">
    <property type="entry name" value="Peptidase_M56"/>
    <property type="match status" value="1"/>
</dbReference>
<protein>
    <recommendedName>
        <fullName evidence="6">Peptidase M56 domain-containing protein</fullName>
    </recommendedName>
</protein>
<keyword evidence="1" id="KW-1133">Transmembrane helix</keyword>
<keyword evidence="1" id="KW-0472">Membrane</keyword>
<dbReference type="GO" id="GO:0019867">
    <property type="term" value="C:outer membrane"/>
    <property type="evidence" value="ECO:0007669"/>
    <property type="project" value="InterPro"/>
</dbReference>
<dbReference type="PANTHER" id="PTHR34978:SF3">
    <property type="entry name" value="SLR0241 PROTEIN"/>
    <property type="match status" value="1"/>
</dbReference>
<reference evidence="4 5" key="1">
    <citation type="submission" date="2020-04" db="EMBL/GenBank/DDBJ databases">
        <title>Hymenobacter polaris sp. nov., isolated from Arctic soil.</title>
        <authorList>
            <person name="Dahal R.H."/>
        </authorList>
    </citation>
    <scope>NUCLEOTIDE SEQUENCE [LARGE SCALE GENOMIC DNA]</scope>
    <source>
        <strain evidence="4 5">RP-2-7</strain>
    </source>
</reference>
<dbReference type="EMBL" id="JABBGH010000002">
    <property type="protein sequence ID" value="NML66433.1"/>
    <property type="molecule type" value="Genomic_DNA"/>
</dbReference>
<dbReference type="CDD" id="cd07341">
    <property type="entry name" value="M56_BlaR1_MecR1_like"/>
    <property type="match status" value="1"/>
</dbReference>
<accession>A0A7Y0FN07</accession>
<dbReference type="AlphaFoldDB" id="A0A7Y0FN07"/>
<dbReference type="Gene3D" id="3.10.20.310">
    <property type="entry name" value="membrane protein fhac"/>
    <property type="match status" value="2"/>
</dbReference>
<feature type="domain" description="Peptidase M56" evidence="2">
    <location>
        <begin position="158"/>
        <end position="270"/>
    </location>
</feature>
<evidence type="ECO:0000313" key="5">
    <source>
        <dbReference type="Proteomes" id="UP000559626"/>
    </source>
</evidence>
<dbReference type="Pfam" id="PF07244">
    <property type="entry name" value="POTRA"/>
    <property type="match status" value="2"/>
</dbReference>
<proteinExistence type="predicted"/>
<dbReference type="PANTHER" id="PTHR34978">
    <property type="entry name" value="POSSIBLE SENSOR-TRANSDUCER PROTEIN BLAR"/>
    <property type="match status" value="1"/>
</dbReference>
<comment type="caution">
    <text evidence="4">The sequence shown here is derived from an EMBL/GenBank/DDBJ whole genome shotgun (WGS) entry which is preliminary data.</text>
</comment>